<feature type="transmembrane region" description="Helical" evidence="6">
    <location>
        <begin position="102"/>
        <end position="120"/>
    </location>
</feature>
<dbReference type="OrthoDB" id="9801620at2"/>
<dbReference type="GO" id="GO:0000271">
    <property type="term" value="P:polysaccharide biosynthetic process"/>
    <property type="evidence" value="ECO:0007669"/>
    <property type="project" value="InterPro"/>
</dbReference>
<dbReference type="InterPro" id="IPR007267">
    <property type="entry name" value="GtrA_DPMS_TM"/>
</dbReference>
<keyword evidence="5 6" id="KW-0472">Membrane</keyword>
<dbReference type="AlphaFoldDB" id="A0A254NF64"/>
<reference evidence="8 9" key="1">
    <citation type="journal article" date="2007" name="Int. J. Syst. Evol. Microbiol.">
        <title>Description of Pelomonas aquatica sp. nov. and Pelomonas puraquae sp. nov., isolated from industrial and haemodialysis water.</title>
        <authorList>
            <person name="Gomila M."/>
            <person name="Bowien B."/>
            <person name="Falsen E."/>
            <person name="Moore E.R."/>
            <person name="Lalucat J."/>
        </authorList>
    </citation>
    <scope>NUCLEOTIDE SEQUENCE [LARGE SCALE GENOMIC DNA]</scope>
    <source>
        <strain evidence="8 9">CCUG 52769</strain>
    </source>
</reference>
<evidence type="ECO:0000259" key="7">
    <source>
        <dbReference type="Pfam" id="PF04138"/>
    </source>
</evidence>
<dbReference type="Pfam" id="PF04138">
    <property type="entry name" value="GtrA_DPMS_TM"/>
    <property type="match status" value="1"/>
</dbReference>
<keyword evidence="3 6" id="KW-0812">Transmembrane</keyword>
<evidence type="ECO:0000256" key="3">
    <source>
        <dbReference type="ARBA" id="ARBA00022692"/>
    </source>
</evidence>
<comment type="subcellular location">
    <subcellularLocation>
        <location evidence="1">Membrane</location>
        <topology evidence="1">Multi-pass membrane protein</topology>
    </subcellularLocation>
</comment>
<name>A0A254NF64_9BURK</name>
<dbReference type="PANTHER" id="PTHR38459">
    <property type="entry name" value="PROPHAGE BACTOPRENOL-LINKED GLUCOSE TRANSLOCASE HOMOLOG"/>
    <property type="match status" value="1"/>
</dbReference>
<dbReference type="GO" id="GO:0005886">
    <property type="term" value="C:plasma membrane"/>
    <property type="evidence" value="ECO:0007669"/>
    <property type="project" value="TreeGrafter"/>
</dbReference>
<keyword evidence="4 6" id="KW-1133">Transmembrane helix</keyword>
<proteinExistence type="inferred from homology"/>
<feature type="domain" description="GtrA/DPMS transmembrane" evidence="7">
    <location>
        <begin position="16"/>
        <end position="126"/>
    </location>
</feature>
<evidence type="ECO:0000256" key="1">
    <source>
        <dbReference type="ARBA" id="ARBA00004141"/>
    </source>
</evidence>
<accession>A0A254NF64</accession>
<evidence type="ECO:0000256" key="6">
    <source>
        <dbReference type="SAM" id="Phobius"/>
    </source>
</evidence>
<comment type="similarity">
    <text evidence="2">Belongs to the GtrA family.</text>
</comment>
<keyword evidence="9" id="KW-1185">Reference proteome</keyword>
<sequence>MKRLAARVWLSGAFLRFLIVGALNTALAYAVYALLLWLGLAYGWANLGSLVVGILVSFFLQGRLVFGSHDNRLLPRFVLCWLILYALNVALIASLMRLGLNAYTAGALALLPMALGSFLVQRTLVFGGSRRPVQTESHHRN</sequence>
<protein>
    <submittedName>
        <fullName evidence="8">Polysaccharide biosynthesis protein GtrA</fullName>
    </submittedName>
</protein>
<evidence type="ECO:0000313" key="8">
    <source>
        <dbReference type="EMBL" id="OWR05482.1"/>
    </source>
</evidence>
<evidence type="ECO:0000256" key="5">
    <source>
        <dbReference type="ARBA" id="ARBA00023136"/>
    </source>
</evidence>
<dbReference type="InterPro" id="IPR051401">
    <property type="entry name" value="GtrA_CellWall_Glycosyl"/>
</dbReference>
<dbReference type="Proteomes" id="UP000197446">
    <property type="component" value="Unassembled WGS sequence"/>
</dbReference>
<dbReference type="RefSeq" id="WP_088481690.1">
    <property type="nucleotide sequence ID" value="NZ_NISI01000001.1"/>
</dbReference>
<feature type="transmembrane region" description="Helical" evidence="6">
    <location>
        <begin position="44"/>
        <end position="66"/>
    </location>
</feature>
<gene>
    <name evidence="8" type="ORF">CDO81_03195</name>
</gene>
<evidence type="ECO:0000256" key="4">
    <source>
        <dbReference type="ARBA" id="ARBA00022989"/>
    </source>
</evidence>
<feature type="transmembrane region" description="Helical" evidence="6">
    <location>
        <begin position="12"/>
        <end position="38"/>
    </location>
</feature>
<dbReference type="EMBL" id="NISI01000001">
    <property type="protein sequence ID" value="OWR05482.1"/>
    <property type="molecule type" value="Genomic_DNA"/>
</dbReference>
<dbReference type="PANTHER" id="PTHR38459:SF1">
    <property type="entry name" value="PROPHAGE BACTOPRENOL-LINKED GLUCOSE TRANSLOCASE HOMOLOG"/>
    <property type="match status" value="1"/>
</dbReference>
<organism evidence="8 9">
    <name type="scientific">Roseateles puraquae</name>
    <dbReference type="NCBI Taxonomy" id="431059"/>
    <lineage>
        <taxon>Bacteria</taxon>
        <taxon>Pseudomonadati</taxon>
        <taxon>Pseudomonadota</taxon>
        <taxon>Betaproteobacteria</taxon>
        <taxon>Burkholderiales</taxon>
        <taxon>Sphaerotilaceae</taxon>
        <taxon>Roseateles</taxon>
    </lineage>
</organism>
<feature type="transmembrane region" description="Helical" evidence="6">
    <location>
        <begin position="78"/>
        <end position="96"/>
    </location>
</feature>
<comment type="caution">
    <text evidence="8">The sequence shown here is derived from an EMBL/GenBank/DDBJ whole genome shotgun (WGS) entry which is preliminary data.</text>
</comment>
<evidence type="ECO:0000313" key="9">
    <source>
        <dbReference type="Proteomes" id="UP000197446"/>
    </source>
</evidence>
<evidence type="ECO:0000256" key="2">
    <source>
        <dbReference type="ARBA" id="ARBA00009399"/>
    </source>
</evidence>